<sequence>MSGRDGIPTRSMAGPFGAHMWSRRWSSDLESGVGRSDVFLGRKDARNRKVLSLEHSGRIVRCDVAGSQPEPFTVEFEFAPLDGTDTDALRSALRREDGGVLGALSGDFSDTVGFLLLPAVHGATRHSCRCPVQPGPCRHVLAAAHVLVEWWDAAPQVMFALRGLRADTLGAVLAGTGDGDDGTVAFDVEESLWGRDPLLPTVPAPDPAGLEDLLDAPVTRRLAAAATGDPLEQLRVVADLEDFLDAFTRYRSG</sequence>
<evidence type="ECO:0000313" key="4">
    <source>
        <dbReference type="Proteomes" id="UP000244903"/>
    </source>
</evidence>
<keyword evidence="1" id="KW-0479">Metal-binding</keyword>
<protein>
    <recommendedName>
        <fullName evidence="2">SWIM-type domain-containing protein</fullName>
    </recommendedName>
</protein>
<reference evidence="3 4" key="1">
    <citation type="submission" date="2016-04" db="EMBL/GenBank/DDBJ databases">
        <title>Complete genome sequence of the haloalkaliphilic hydrocarbon-degrading bacterium Dietzia psychralcaliphila ILA-1T, isolated from a drain of a fish product-processing plant.</title>
        <authorList>
            <person name="Zhao J."/>
            <person name="Hu B."/>
            <person name="Geng S."/>
            <person name="Nie Y."/>
            <person name="Tang Y."/>
        </authorList>
    </citation>
    <scope>NUCLEOTIDE SEQUENCE [LARGE SCALE GENOMIC DNA]</scope>
    <source>
        <strain evidence="3 4">ILA-1</strain>
    </source>
</reference>
<dbReference type="AlphaFoldDB" id="A0AAD0JS12"/>
<proteinExistence type="predicted"/>
<dbReference type="EMBL" id="CP015453">
    <property type="protein sequence ID" value="AWH95779.1"/>
    <property type="molecule type" value="Genomic_DNA"/>
</dbReference>
<dbReference type="Proteomes" id="UP000244903">
    <property type="component" value="Chromosome"/>
</dbReference>
<name>A0AAD0JS12_9ACTN</name>
<keyword evidence="1" id="KW-0863">Zinc-finger</keyword>
<dbReference type="PANTHER" id="PTHR38133:SF1">
    <property type="entry name" value="SLR1429 PROTEIN"/>
    <property type="match status" value="1"/>
</dbReference>
<evidence type="ECO:0000256" key="1">
    <source>
        <dbReference type="PROSITE-ProRule" id="PRU00325"/>
    </source>
</evidence>
<dbReference type="InterPro" id="IPR007527">
    <property type="entry name" value="Znf_SWIM"/>
</dbReference>
<dbReference type="PANTHER" id="PTHR38133">
    <property type="entry name" value="SLR1429 PROTEIN"/>
    <property type="match status" value="1"/>
</dbReference>
<dbReference type="KEGG" id="dpc:A6048_09935"/>
<keyword evidence="4" id="KW-1185">Reference proteome</keyword>
<dbReference type="RefSeq" id="WP_235027513.1">
    <property type="nucleotide sequence ID" value="NZ_CP015453.1"/>
</dbReference>
<dbReference type="Pfam" id="PF04434">
    <property type="entry name" value="SWIM"/>
    <property type="match status" value="1"/>
</dbReference>
<dbReference type="GO" id="GO:0008270">
    <property type="term" value="F:zinc ion binding"/>
    <property type="evidence" value="ECO:0007669"/>
    <property type="project" value="UniProtKB-KW"/>
</dbReference>
<evidence type="ECO:0000313" key="3">
    <source>
        <dbReference type="EMBL" id="AWH95779.1"/>
    </source>
</evidence>
<gene>
    <name evidence="3" type="ORF">A6048_09935</name>
</gene>
<evidence type="ECO:0000259" key="2">
    <source>
        <dbReference type="PROSITE" id="PS50966"/>
    </source>
</evidence>
<keyword evidence="1" id="KW-0862">Zinc</keyword>
<feature type="domain" description="SWIM-type" evidence="2">
    <location>
        <begin position="114"/>
        <end position="148"/>
    </location>
</feature>
<accession>A0AAD0JS12</accession>
<dbReference type="PROSITE" id="PS50966">
    <property type="entry name" value="ZF_SWIM"/>
    <property type="match status" value="1"/>
</dbReference>
<organism evidence="3 4">
    <name type="scientific">Dietzia psychralcaliphila</name>
    <dbReference type="NCBI Taxonomy" id="139021"/>
    <lineage>
        <taxon>Bacteria</taxon>
        <taxon>Bacillati</taxon>
        <taxon>Actinomycetota</taxon>
        <taxon>Actinomycetes</taxon>
        <taxon>Mycobacteriales</taxon>
        <taxon>Dietziaceae</taxon>
        <taxon>Dietzia</taxon>
    </lineage>
</organism>